<evidence type="ECO:0000313" key="7">
    <source>
        <dbReference type="Proteomes" id="UP000386847"/>
    </source>
</evidence>
<comment type="pathway">
    <text evidence="1 2">Cofactor biosynthesis; thiamine diphosphate biosynthesis.</text>
</comment>
<evidence type="ECO:0000256" key="4">
    <source>
        <dbReference type="PIRSR" id="PIRSR003170-2"/>
    </source>
</evidence>
<comment type="similarity">
    <text evidence="2">Belongs to the TenA family.</text>
</comment>
<dbReference type="AlphaFoldDB" id="A0A5Q2FBD4"/>
<evidence type="ECO:0000259" key="5">
    <source>
        <dbReference type="Pfam" id="PF03070"/>
    </source>
</evidence>
<comment type="catalytic activity">
    <reaction evidence="2">
        <text>thiamine + H2O = 5-(2-hydroxyethyl)-4-methylthiazole + 4-amino-5-hydroxymethyl-2-methylpyrimidine + H(+)</text>
        <dbReference type="Rhea" id="RHEA:17509"/>
        <dbReference type="ChEBI" id="CHEBI:15377"/>
        <dbReference type="ChEBI" id="CHEBI:15378"/>
        <dbReference type="ChEBI" id="CHEBI:16892"/>
        <dbReference type="ChEBI" id="CHEBI:17957"/>
        <dbReference type="ChEBI" id="CHEBI:18385"/>
        <dbReference type="EC" id="3.5.99.2"/>
    </reaction>
</comment>
<reference evidence="6 7" key="1">
    <citation type="submission" date="2019-10" db="EMBL/GenBank/DDBJ databases">
        <title>Genomic analysis of Raineyella sp. CBA3103.</title>
        <authorList>
            <person name="Roh S.W."/>
        </authorList>
    </citation>
    <scope>NUCLEOTIDE SEQUENCE [LARGE SCALE GENOMIC DNA]</scope>
    <source>
        <strain evidence="6 7">CBA3103</strain>
    </source>
</reference>
<dbReference type="PIRSF" id="PIRSF003170">
    <property type="entry name" value="Pet18p"/>
    <property type="match status" value="1"/>
</dbReference>
<feature type="active site" description="Proton donor" evidence="3">
    <location>
        <position position="211"/>
    </location>
</feature>
<organism evidence="6 7">
    <name type="scientific">Raineyella fluvialis</name>
    <dbReference type="NCBI Taxonomy" id="2662261"/>
    <lineage>
        <taxon>Bacteria</taxon>
        <taxon>Bacillati</taxon>
        <taxon>Actinomycetota</taxon>
        <taxon>Actinomycetes</taxon>
        <taxon>Propionibacteriales</taxon>
        <taxon>Propionibacteriaceae</taxon>
        <taxon>Raineyella</taxon>
    </lineage>
</organism>
<name>A0A5Q2FBD4_9ACTN</name>
<dbReference type="Proteomes" id="UP000386847">
    <property type="component" value="Chromosome"/>
</dbReference>
<proteinExistence type="inferred from homology"/>
<evidence type="ECO:0000256" key="1">
    <source>
        <dbReference type="ARBA" id="ARBA00004948"/>
    </source>
</evidence>
<dbReference type="GO" id="GO:0009228">
    <property type="term" value="P:thiamine biosynthetic process"/>
    <property type="evidence" value="ECO:0007669"/>
    <property type="project" value="UniProtKB-KW"/>
</dbReference>
<accession>A0A5Q2FBD4</accession>
<dbReference type="InterPro" id="IPR050967">
    <property type="entry name" value="Thiamine_Salvage_TenA"/>
</dbReference>
<dbReference type="SUPFAM" id="SSF48613">
    <property type="entry name" value="Heme oxygenase-like"/>
    <property type="match status" value="1"/>
</dbReference>
<comment type="catalytic activity">
    <reaction evidence="2">
        <text>4-amino-5-aminomethyl-2-methylpyrimidine + H2O = 4-amino-5-hydroxymethyl-2-methylpyrimidine + NH4(+)</text>
        <dbReference type="Rhea" id="RHEA:31799"/>
        <dbReference type="ChEBI" id="CHEBI:15377"/>
        <dbReference type="ChEBI" id="CHEBI:16892"/>
        <dbReference type="ChEBI" id="CHEBI:28938"/>
        <dbReference type="ChEBI" id="CHEBI:63416"/>
        <dbReference type="EC" id="3.5.99.2"/>
    </reaction>
</comment>
<feature type="binding site" evidence="4">
    <location>
        <position position="88"/>
    </location>
    <ligand>
        <name>substrate</name>
    </ligand>
</feature>
<dbReference type="PANTHER" id="PTHR43198">
    <property type="entry name" value="BIFUNCTIONAL TH2 PROTEIN"/>
    <property type="match status" value="1"/>
</dbReference>
<feature type="binding site" evidence="4">
    <location>
        <position position="50"/>
    </location>
    <ligand>
        <name>substrate</name>
    </ligand>
</feature>
<feature type="domain" description="Thiaminase-2/PQQC" evidence="5">
    <location>
        <begin position="18"/>
        <end position="220"/>
    </location>
</feature>
<dbReference type="CDD" id="cd19358">
    <property type="entry name" value="TenA_E_Spr0628-like"/>
    <property type="match status" value="1"/>
</dbReference>
<dbReference type="EC" id="3.5.99.2" evidence="2"/>
<keyword evidence="2" id="KW-0378">Hydrolase</keyword>
<feature type="binding site" evidence="4">
    <location>
        <position position="142"/>
    </location>
    <ligand>
        <name>substrate</name>
    </ligand>
</feature>
<dbReference type="PANTHER" id="PTHR43198:SF2">
    <property type="entry name" value="SI:CH1073-67J19.1-RELATED"/>
    <property type="match status" value="1"/>
</dbReference>
<keyword evidence="2" id="KW-0784">Thiamine biosynthesis</keyword>
<gene>
    <name evidence="6" type="ORF">Rai3103_08535</name>
</gene>
<sequence>MSISASTDFSRRLREDAQADWGSATGHRFVGELFAGSLDDRVLTHYLVQDYQFFDPFLRLLGEAVATAPSGVARLRLGRQLGMLTTEENGYFERTLNALDVSLDDRLHPPLGRATVDLLDLMYEAIASHSWPHVLSVLLVLEWVYLDWAEAPDRPVVTPRDAHREWIDLHRGHEFRDWVTFLRQQLDAAEPSDEQAAEHCRTLFHRTVRAEVAFFDAAYDAAGSTGPARKPQGVED</sequence>
<dbReference type="GO" id="GO:0050334">
    <property type="term" value="F:thiaminase activity"/>
    <property type="evidence" value="ECO:0007669"/>
    <property type="project" value="UniProtKB-UniRule"/>
</dbReference>
<dbReference type="GO" id="GO:0005829">
    <property type="term" value="C:cytosol"/>
    <property type="evidence" value="ECO:0007669"/>
    <property type="project" value="TreeGrafter"/>
</dbReference>
<dbReference type="EMBL" id="CP045725">
    <property type="protein sequence ID" value="QGF23711.1"/>
    <property type="molecule type" value="Genomic_DNA"/>
</dbReference>
<evidence type="ECO:0000256" key="3">
    <source>
        <dbReference type="PIRSR" id="PIRSR003170-1"/>
    </source>
</evidence>
<dbReference type="Gene3D" id="1.20.910.10">
    <property type="entry name" value="Heme oxygenase-like"/>
    <property type="match status" value="1"/>
</dbReference>
<protein>
    <recommendedName>
        <fullName evidence="2">Aminopyrimidine aminohydrolase</fullName>
        <ecNumber evidence="2">3.5.99.2</ecNumber>
    </recommendedName>
</protein>
<evidence type="ECO:0000256" key="2">
    <source>
        <dbReference type="PIRNR" id="PIRNR003170"/>
    </source>
</evidence>
<evidence type="ECO:0000313" key="6">
    <source>
        <dbReference type="EMBL" id="QGF23711.1"/>
    </source>
</evidence>
<dbReference type="KEGG" id="rain:Rai3103_08535"/>
<dbReference type="Pfam" id="PF03070">
    <property type="entry name" value="TENA_THI-4"/>
    <property type="match status" value="1"/>
</dbReference>
<dbReference type="RefSeq" id="WP_153572241.1">
    <property type="nucleotide sequence ID" value="NZ_CP045725.1"/>
</dbReference>
<dbReference type="UniPathway" id="UPA00060"/>
<dbReference type="InterPro" id="IPR026285">
    <property type="entry name" value="TenA_E"/>
</dbReference>
<dbReference type="GO" id="GO:0009229">
    <property type="term" value="P:thiamine diphosphate biosynthetic process"/>
    <property type="evidence" value="ECO:0007669"/>
    <property type="project" value="UniProtKB-UniPathway"/>
</dbReference>
<dbReference type="InterPro" id="IPR004305">
    <property type="entry name" value="Thiaminase-2/PQQC"/>
</dbReference>
<comment type="function">
    <text evidence="2">Catalyzes an amino-pyrimidine hydrolysis reaction at the C5' of the pyrimidine moiety of thiamine compounds, a reaction that is part of a thiamine salvage pathway. Thus, catalyzes the conversion of 4-amino-5-aminomethyl-2-methylpyrimidine to 4-amino-5-hydroxymethyl-2-methylpyrimidine (HMP).</text>
</comment>
<dbReference type="InterPro" id="IPR016084">
    <property type="entry name" value="Haem_Oase-like_multi-hlx"/>
</dbReference>
<keyword evidence="7" id="KW-1185">Reference proteome</keyword>